<dbReference type="Proteomes" id="UP001500282">
    <property type="component" value="Unassembled WGS sequence"/>
</dbReference>
<proteinExistence type="predicted"/>
<protein>
    <submittedName>
        <fullName evidence="1">Uncharacterized protein</fullName>
    </submittedName>
</protein>
<reference evidence="1 2" key="1">
    <citation type="journal article" date="2019" name="Int. J. Syst. Evol. Microbiol.">
        <title>The Global Catalogue of Microorganisms (GCM) 10K type strain sequencing project: providing services to taxonomists for standard genome sequencing and annotation.</title>
        <authorList>
            <consortium name="The Broad Institute Genomics Platform"/>
            <consortium name="The Broad Institute Genome Sequencing Center for Infectious Disease"/>
            <person name="Wu L."/>
            <person name="Ma J."/>
        </authorList>
    </citation>
    <scope>NUCLEOTIDE SEQUENCE [LARGE SCALE GENOMIC DNA]</scope>
    <source>
        <strain evidence="1 2">JCM 11448</strain>
    </source>
</reference>
<gene>
    <name evidence="1" type="ORF">GCM10009579_36770</name>
</gene>
<name>A0ABN1X2W7_9ACTN</name>
<sequence>MGDLVSVDHRRGHGHPELGGPFAVLQPLHFTAGEPIACLPALNPGEAHQPTAAGLKLRAAYQALRLP</sequence>
<comment type="caution">
    <text evidence="1">The sequence shown here is derived from an EMBL/GenBank/DDBJ whole genome shotgun (WGS) entry which is preliminary data.</text>
</comment>
<evidence type="ECO:0000313" key="1">
    <source>
        <dbReference type="EMBL" id="GAA1274463.1"/>
    </source>
</evidence>
<organism evidence="1 2">
    <name type="scientific">Streptomyces javensis</name>
    <dbReference type="NCBI Taxonomy" id="114698"/>
    <lineage>
        <taxon>Bacteria</taxon>
        <taxon>Bacillati</taxon>
        <taxon>Actinomycetota</taxon>
        <taxon>Actinomycetes</taxon>
        <taxon>Kitasatosporales</taxon>
        <taxon>Streptomycetaceae</taxon>
        <taxon>Streptomyces</taxon>
        <taxon>Streptomyces violaceusniger group</taxon>
    </lineage>
</organism>
<accession>A0ABN1X2W7</accession>
<evidence type="ECO:0000313" key="2">
    <source>
        <dbReference type="Proteomes" id="UP001500282"/>
    </source>
</evidence>
<keyword evidence="2" id="KW-1185">Reference proteome</keyword>
<dbReference type="EMBL" id="BAAAIH010000018">
    <property type="protein sequence ID" value="GAA1274463.1"/>
    <property type="molecule type" value="Genomic_DNA"/>
</dbReference>